<proteinExistence type="inferred from homology"/>
<evidence type="ECO:0000256" key="1">
    <source>
        <dbReference type="ARBA" id="ARBA00005695"/>
    </source>
</evidence>
<dbReference type="Pfam" id="PF00496">
    <property type="entry name" value="SBP_bac_5"/>
    <property type="match status" value="1"/>
</dbReference>
<comment type="similarity">
    <text evidence="1">Belongs to the bacterial solute-binding protein 5 family.</text>
</comment>
<dbReference type="AlphaFoldDB" id="X1NIZ4"/>
<dbReference type="GO" id="GO:0015833">
    <property type="term" value="P:peptide transport"/>
    <property type="evidence" value="ECO:0007669"/>
    <property type="project" value="TreeGrafter"/>
</dbReference>
<dbReference type="SUPFAM" id="SSF53850">
    <property type="entry name" value="Periplasmic binding protein-like II"/>
    <property type="match status" value="1"/>
</dbReference>
<feature type="domain" description="Solute-binding protein family 5" evidence="4">
    <location>
        <begin position="1"/>
        <end position="186"/>
    </location>
</feature>
<comment type="caution">
    <text evidence="5">The sequence shown here is derived from an EMBL/GenBank/DDBJ whole genome shotgun (WGS) entry which is preliminary data.</text>
</comment>
<dbReference type="GO" id="GO:1904680">
    <property type="term" value="F:peptide transmembrane transporter activity"/>
    <property type="evidence" value="ECO:0007669"/>
    <property type="project" value="TreeGrafter"/>
</dbReference>
<protein>
    <recommendedName>
        <fullName evidence="4">Solute-binding protein family 5 domain-containing protein</fullName>
    </recommendedName>
</protein>
<gene>
    <name evidence="5" type="ORF">S06H3_50477</name>
</gene>
<dbReference type="EMBL" id="BARV01031963">
    <property type="protein sequence ID" value="GAI43543.1"/>
    <property type="molecule type" value="Genomic_DNA"/>
</dbReference>
<organism evidence="5">
    <name type="scientific">marine sediment metagenome</name>
    <dbReference type="NCBI Taxonomy" id="412755"/>
    <lineage>
        <taxon>unclassified sequences</taxon>
        <taxon>metagenomes</taxon>
        <taxon>ecological metagenomes</taxon>
    </lineage>
</organism>
<dbReference type="PANTHER" id="PTHR30290:SF9">
    <property type="entry name" value="OLIGOPEPTIDE-BINDING PROTEIN APPA"/>
    <property type="match status" value="1"/>
</dbReference>
<sequence>GVEFTADDVLFTYYDCHVDSHIPSFLGAGAWTINGKLTELEKVDKYTIRWRFGAAFPLYILFRMGRYGMAPAPKHVLAKHHPKYNPDATYEGFIHSLPPEDLPVVTLGPWVPVKFEPARFIVARRNPYYWKVDEKGQQLPYFNEAYIEKGRRGITRTLNVIAGSCDYTNLETPGVFSFALEEGGRSDSYFAARFVGYNASFSLQPNLSLYKGVKTKPQP</sequence>
<evidence type="ECO:0000256" key="3">
    <source>
        <dbReference type="ARBA" id="ARBA00022729"/>
    </source>
</evidence>
<evidence type="ECO:0000313" key="5">
    <source>
        <dbReference type="EMBL" id="GAI43543.1"/>
    </source>
</evidence>
<dbReference type="InterPro" id="IPR000914">
    <property type="entry name" value="SBP_5_dom"/>
</dbReference>
<name>X1NIZ4_9ZZZZ</name>
<dbReference type="PANTHER" id="PTHR30290">
    <property type="entry name" value="PERIPLASMIC BINDING COMPONENT OF ABC TRANSPORTER"/>
    <property type="match status" value="1"/>
</dbReference>
<feature type="non-terminal residue" evidence="5">
    <location>
        <position position="1"/>
    </location>
</feature>
<dbReference type="InterPro" id="IPR039424">
    <property type="entry name" value="SBP_5"/>
</dbReference>
<evidence type="ECO:0000256" key="2">
    <source>
        <dbReference type="ARBA" id="ARBA00022448"/>
    </source>
</evidence>
<evidence type="ECO:0000259" key="4">
    <source>
        <dbReference type="Pfam" id="PF00496"/>
    </source>
</evidence>
<dbReference type="Gene3D" id="3.40.190.10">
    <property type="entry name" value="Periplasmic binding protein-like II"/>
    <property type="match status" value="1"/>
</dbReference>
<reference evidence="5" key="1">
    <citation type="journal article" date="2014" name="Front. Microbiol.">
        <title>High frequency of phylogenetically diverse reductive dehalogenase-homologous genes in deep subseafloor sedimentary metagenomes.</title>
        <authorList>
            <person name="Kawai M."/>
            <person name="Futagami T."/>
            <person name="Toyoda A."/>
            <person name="Takaki Y."/>
            <person name="Nishi S."/>
            <person name="Hori S."/>
            <person name="Arai W."/>
            <person name="Tsubouchi T."/>
            <person name="Morono Y."/>
            <person name="Uchiyama I."/>
            <person name="Ito T."/>
            <person name="Fujiyama A."/>
            <person name="Inagaki F."/>
            <person name="Takami H."/>
        </authorList>
    </citation>
    <scope>NUCLEOTIDE SEQUENCE</scope>
    <source>
        <strain evidence="5">Expedition CK06-06</strain>
    </source>
</reference>
<keyword evidence="3" id="KW-0732">Signal</keyword>
<keyword evidence="2" id="KW-0813">Transport</keyword>
<accession>X1NIZ4</accession>